<evidence type="ECO:0000256" key="3">
    <source>
        <dbReference type="ARBA" id="ARBA00022603"/>
    </source>
</evidence>
<name>A0A0R1FS25_9LACO</name>
<dbReference type="PANTHER" id="PTHR43648:SF1">
    <property type="entry name" value="ELECTRON TRANSFER FLAVOPROTEIN BETA SUBUNIT LYSINE METHYLTRANSFERASE"/>
    <property type="match status" value="1"/>
</dbReference>
<dbReference type="Gene3D" id="3.40.50.150">
    <property type="entry name" value="Vaccinia Virus protein VP39"/>
    <property type="match status" value="1"/>
</dbReference>
<dbReference type="InterPro" id="IPR029063">
    <property type="entry name" value="SAM-dependent_MTases_sf"/>
</dbReference>
<keyword evidence="3 6" id="KW-0489">Methyltransferase</keyword>
<proteinExistence type="inferred from homology"/>
<dbReference type="PIRSF" id="PIRSF000401">
    <property type="entry name" value="RPL11_MTase"/>
    <property type="match status" value="1"/>
</dbReference>
<evidence type="ECO:0000256" key="4">
    <source>
        <dbReference type="ARBA" id="ARBA00022679"/>
    </source>
</evidence>
<keyword evidence="5 6" id="KW-0949">S-adenosyl-L-methionine</keyword>
<dbReference type="GO" id="GO:0005840">
    <property type="term" value="C:ribosome"/>
    <property type="evidence" value="ECO:0007669"/>
    <property type="project" value="UniProtKB-KW"/>
</dbReference>
<accession>A0A0R1FS25</accession>
<feature type="binding site" evidence="6">
    <location>
        <position position="164"/>
    </location>
    <ligand>
        <name>S-adenosyl-L-methionine</name>
        <dbReference type="ChEBI" id="CHEBI:59789"/>
    </ligand>
</feature>
<dbReference type="EC" id="2.1.1.-" evidence="6"/>
<keyword evidence="2 6" id="KW-0963">Cytoplasm</keyword>
<dbReference type="NCBIfam" id="TIGR00406">
    <property type="entry name" value="prmA"/>
    <property type="match status" value="1"/>
</dbReference>
<comment type="function">
    <text evidence="6">Methylates ribosomal protein L11.</text>
</comment>
<dbReference type="GO" id="GO:0032259">
    <property type="term" value="P:methylation"/>
    <property type="evidence" value="ECO:0007669"/>
    <property type="project" value="UniProtKB-KW"/>
</dbReference>
<dbReference type="PANTHER" id="PTHR43648">
    <property type="entry name" value="ELECTRON TRANSFER FLAVOPROTEIN BETA SUBUNIT LYSINE METHYLTRANSFERASE"/>
    <property type="match status" value="1"/>
</dbReference>
<dbReference type="Proteomes" id="UP000051794">
    <property type="component" value="Unassembled WGS sequence"/>
</dbReference>
<dbReference type="AlphaFoldDB" id="A0A0R1FS25"/>
<sequence length="297" mass="32870">MFEMEWTEISVLTNDESQDAVINILMEFGSLGVELDSRDDGVLSINSYFPEGFDIKSKVPAIQERVDQLKSFGLNPGMGKVVTKDLNDDKWNTEWEKYYHAKRITKFLTISPVWEDYKKESDDELVIKLDPKKAFGTGVHPTTVLCLQAIENIIREGQSILDIGTGSGVLSIGAKLLGASDIEAYDYDDDAVTSAKQNVSLNGFADDIKVGKNSLLDGITKKVDIIFANMLPEAVLPLIPQAVNNLNPGGQIIISGIIKEKLDITNQTLKDNDFVIDQVSMLGDWCGITAHLRRDDE</sequence>
<reference evidence="7 8" key="1">
    <citation type="journal article" date="2015" name="Genome Announc.">
        <title>Expanding the biotechnology potential of lactobacilli through comparative genomics of 213 strains and associated genera.</title>
        <authorList>
            <person name="Sun Z."/>
            <person name="Harris H.M."/>
            <person name="McCann A."/>
            <person name="Guo C."/>
            <person name="Argimon S."/>
            <person name="Zhang W."/>
            <person name="Yang X."/>
            <person name="Jeffery I.B."/>
            <person name="Cooney J.C."/>
            <person name="Kagawa T.F."/>
            <person name="Liu W."/>
            <person name="Song Y."/>
            <person name="Salvetti E."/>
            <person name="Wrobel A."/>
            <person name="Rasinkangas P."/>
            <person name="Parkhill J."/>
            <person name="Rea M.C."/>
            <person name="O'Sullivan O."/>
            <person name="Ritari J."/>
            <person name="Douillard F.P."/>
            <person name="Paul Ross R."/>
            <person name="Yang R."/>
            <person name="Briner A.E."/>
            <person name="Felis G.E."/>
            <person name="de Vos W.M."/>
            <person name="Barrangou R."/>
            <person name="Klaenhammer T.R."/>
            <person name="Caufield P.W."/>
            <person name="Cui Y."/>
            <person name="Zhang H."/>
            <person name="O'Toole P.W."/>
        </authorList>
    </citation>
    <scope>NUCLEOTIDE SEQUENCE [LARGE SCALE GENOMIC DNA]</scope>
    <source>
        <strain evidence="7 8">DSM 12361</strain>
    </source>
</reference>
<dbReference type="InterPro" id="IPR004498">
    <property type="entry name" value="Ribosomal_PrmA_MeTrfase"/>
</dbReference>
<keyword evidence="7" id="KW-0689">Ribosomal protein</keyword>
<comment type="similarity">
    <text evidence="1 6">Belongs to the methyltransferase superfamily. PrmA family.</text>
</comment>
<dbReference type="HAMAP" id="MF_00735">
    <property type="entry name" value="Methyltr_PrmA"/>
    <property type="match status" value="1"/>
</dbReference>
<evidence type="ECO:0000313" key="7">
    <source>
        <dbReference type="EMBL" id="KRK24645.1"/>
    </source>
</evidence>
<dbReference type="InterPro" id="IPR050078">
    <property type="entry name" value="Ribosomal_L11_MeTrfase_PrmA"/>
</dbReference>
<comment type="catalytic activity">
    <reaction evidence="6">
        <text>L-lysyl-[protein] + 3 S-adenosyl-L-methionine = N(6),N(6),N(6)-trimethyl-L-lysyl-[protein] + 3 S-adenosyl-L-homocysteine + 3 H(+)</text>
        <dbReference type="Rhea" id="RHEA:54192"/>
        <dbReference type="Rhea" id="RHEA-COMP:9752"/>
        <dbReference type="Rhea" id="RHEA-COMP:13826"/>
        <dbReference type="ChEBI" id="CHEBI:15378"/>
        <dbReference type="ChEBI" id="CHEBI:29969"/>
        <dbReference type="ChEBI" id="CHEBI:57856"/>
        <dbReference type="ChEBI" id="CHEBI:59789"/>
        <dbReference type="ChEBI" id="CHEBI:61961"/>
    </reaction>
</comment>
<feature type="binding site" evidence="6">
    <location>
        <position position="229"/>
    </location>
    <ligand>
        <name>S-adenosyl-L-methionine</name>
        <dbReference type="ChEBI" id="CHEBI:59789"/>
    </ligand>
</feature>
<organism evidence="7 8">
    <name type="scientific">Apilactobacillus kunkeei DSM 12361 = ATCC 700308</name>
    <dbReference type="NCBI Taxonomy" id="1423768"/>
    <lineage>
        <taxon>Bacteria</taxon>
        <taxon>Bacillati</taxon>
        <taxon>Bacillota</taxon>
        <taxon>Bacilli</taxon>
        <taxon>Lactobacillales</taxon>
        <taxon>Lactobacillaceae</taxon>
        <taxon>Apilactobacillus</taxon>
    </lineage>
</organism>
<evidence type="ECO:0000256" key="5">
    <source>
        <dbReference type="ARBA" id="ARBA00022691"/>
    </source>
</evidence>
<keyword evidence="4 6" id="KW-0808">Transferase</keyword>
<dbReference type="GO" id="GO:0016279">
    <property type="term" value="F:protein-lysine N-methyltransferase activity"/>
    <property type="evidence" value="ECO:0007669"/>
    <property type="project" value="RHEA"/>
</dbReference>
<comment type="subcellular location">
    <subcellularLocation>
        <location evidence="6">Cytoplasm</location>
    </subcellularLocation>
</comment>
<dbReference type="CDD" id="cd02440">
    <property type="entry name" value="AdoMet_MTases"/>
    <property type="match status" value="1"/>
</dbReference>
<dbReference type="EMBL" id="AZCK01000002">
    <property type="protein sequence ID" value="KRK24645.1"/>
    <property type="molecule type" value="Genomic_DNA"/>
</dbReference>
<protein>
    <recommendedName>
        <fullName evidence="6">Ribosomal protein L11 methyltransferase</fullName>
        <shortName evidence="6">L11 Mtase</shortName>
        <ecNumber evidence="6">2.1.1.-</ecNumber>
    </recommendedName>
</protein>
<dbReference type="GO" id="GO:0005737">
    <property type="term" value="C:cytoplasm"/>
    <property type="evidence" value="ECO:0007669"/>
    <property type="project" value="UniProtKB-SubCell"/>
</dbReference>
<dbReference type="SUPFAM" id="SSF53335">
    <property type="entry name" value="S-adenosyl-L-methionine-dependent methyltransferases"/>
    <property type="match status" value="1"/>
</dbReference>
<dbReference type="PATRIC" id="fig|1423768.4.peg.521"/>
<feature type="binding site" evidence="6">
    <location>
        <position position="186"/>
    </location>
    <ligand>
        <name>S-adenosyl-L-methionine</name>
        <dbReference type="ChEBI" id="CHEBI:59789"/>
    </ligand>
</feature>
<evidence type="ECO:0000256" key="1">
    <source>
        <dbReference type="ARBA" id="ARBA00009741"/>
    </source>
</evidence>
<comment type="caution">
    <text evidence="7">The sequence shown here is derived from an EMBL/GenBank/DDBJ whole genome shotgun (WGS) entry which is preliminary data.</text>
</comment>
<feature type="binding site" evidence="6">
    <location>
        <position position="143"/>
    </location>
    <ligand>
        <name>S-adenosyl-L-methionine</name>
        <dbReference type="ChEBI" id="CHEBI:59789"/>
    </ligand>
</feature>
<gene>
    <name evidence="6" type="primary">prmA</name>
    <name evidence="7" type="ORF">FD43_GL000515</name>
</gene>
<evidence type="ECO:0000256" key="2">
    <source>
        <dbReference type="ARBA" id="ARBA00022490"/>
    </source>
</evidence>
<evidence type="ECO:0000256" key="6">
    <source>
        <dbReference type="HAMAP-Rule" id="MF_00735"/>
    </source>
</evidence>
<evidence type="ECO:0000313" key="8">
    <source>
        <dbReference type="Proteomes" id="UP000051794"/>
    </source>
</evidence>
<dbReference type="Pfam" id="PF06325">
    <property type="entry name" value="PrmA"/>
    <property type="match status" value="1"/>
</dbReference>
<keyword evidence="7" id="KW-0687">Ribonucleoprotein</keyword>